<dbReference type="EMBL" id="JAOTJD010000006">
    <property type="protein sequence ID" value="MFD3263349.1"/>
    <property type="molecule type" value="Genomic_DNA"/>
</dbReference>
<evidence type="ECO:0000313" key="2">
    <source>
        <dbReference type="Proteomes" id="UP001598130"/>
    </source>
</evidence>
<reference evidence="1 2" key="1">
    <citation type="submission" date="2022-09" db="EMBL/GenBank/DDBJ databases">
        <title>New species of Phenylobacterium.</title>
        <authorList>
            <person name="Mieszkin S."/>
        </authorList>
    </citation>
    <scope>NUCLEOTIDE SEQUENCE [LARGE SCALE GENOMIC DNA]</scope>
    <source>
        <strain evidence="1 2">HK31-G</strain>
    </source>
</reference>
<comment type="caution">
    <text evidence="1">The sequence shown here is derived from an EMBL/GenBank/DDBJ whole genome shotgun (WGS) entry which is preliminary data.</text>
</comment>
<accession>A0ABW6CJU0</accession>
<dbReference type="Pfam" id="PF13384">
    <property type="entry name" value="HTH_23"/>
    <property type="match status" value="1"/>
</dbReference>
<dbReference type="Proteomes" id="UP001598130">
    <property type="component" value="Unassembled WGS sequence"/>
</dbReference>
<dbReference type="RefSeq" id="WP_377368187.1">
    <property type="nucleotide sequence ID" value="NZ_JAOTJD010000006.1"/>
</dbReference>
<keyword evidence="2" id="KW-1185">Reference proteome</keyword>
<organism evidence="1 2">
    <name type="scientific">Phenylobacterium ferrooxidans</name>
    <dbReference type="NCBI Taxonomy" id="2982689"/>
    <lineage>
        <taxon>Bacteria</taxon>
        <taxon>Pseudomonadati</taxon>
        <taxon>Pseudomonadota</taxon>
        <taxon>Alphaproteobacteria</taxon>
        <taxon>Caulobacterales</taxon>
        <taxon>Caulobacteraceae</taxon>
        <taxon>Phenylobacterium</taxon>
    </lineage>
</organism>
<sequence length="125" mass="13501">MTRWTGFLAIVAEHGGDEAATQVALRAGGTELKLSARPNSRLAQMVGAEAARRIVDALGTEKVTIPMATLRGQRGRQRAAAEMMAKGASHSQIALAVDVHERTVRRVREKVRKSAAEGLPLFDRD</sequence>
<name>A0ABW6CJU0_9CAUL</name>
<proteinExistence type="predicted"/>
<evidence type="ECO:0000313" key="1">
    <source>
        <dbReference type="EMBL" id="MFD3263349.1"/>
    </source>
</evidence>
<protein>
    <submittedName>
        <fullName evidence="1">Helix-turn-helix domain-containing protein</fullName>
    </submittedName>
</protein>
<gene>
    <name evidence="1" type="ORF">OCL97_05120</name>
</gene>